<keyword evidence="1" id="KW-0812">Transmembrane</keyword>
<keyword evidence="1" id="KW-1133">Transmembrane helix</keyword>
<dbReference type="RefSeq" id="WP_230036501.1">
    <property type="nucleotide sequence ID" value="NZ_JAJJMM010000001.1"/>
</dbReference>
<evidence type="ECO:0000313" key="2">
    <source>
        <dbReference type="EMBL" id="MCC9063945.1"/>
    </source>
</evidence>
<keyword evidence="3" id="KW-1185">Reference proteome</keyword>
<sequence length="258" mass="29805">MSFGKTKRSYNLNEVENWTEKQIKEKYDRWEILTLYLKTGEKVKISGRNYDNYFEIKNEVTKNKKRNVKLEDLAELKTGLQVCIIFALIGLLCFFGVYNALQIKDVDAKDIVVFGAKNAQKIELRKRKRNSVLIKLENFPDLNFIISGKNLKATFVDDLVNEVKEGDSIFIGIDKAEYRKKIINIDSLSFADKYFFNKNISIESVASKNNDYLNLSGVNAVRLDDKFWDAAIFGFFGFIMILPGIFAIKKSIINREND</sequence>
<accession>A0ABS8MEK1</accession>
<evidence type="ECO:0000256" key="1">
    <source>
        <dbReference type="SAM" id="Phobius"/>
    </source>
</evidence>
<comment type="caution">
    <text evidence="2">The sequence shown here is derived from an EMBL/GenBank/DDBJ whole genome shotgun (WGS) entry which is preliminary data.</text>
</comment>
<protein>
    <submittedName>
        <fullName evidence="2">Uncharacterized protein</fullName>
    </submittedName>
</protein>
<feature type="transmembrane region" description="Helical" evidence="1">
    <location>
        <begin position="227"/>
        <end position="248"/>
    </location>
</feature>
<evidence type="ECO:0000313" key="3">
    <source>
        <dbReference type="Proteomes" id="UP001430679"/>
    </source>
</evidence>
<gene>
    <name evidence="2" type="ORF">LNP81_13185</name>
</gene>
<name>A0ABS8MEK1_9FLAO</name>
<keyword evidence="1" id="KW-0472">Membrane</keyword>
<dbReference type="EMBL" id="JAJJMM010000001">
    <property type="protein sequence ID" value="MCC9063945.1"/>
    <property type="molecule type" value="Genomic_DNA"/>
</dbReference>
<proteinExistence type="predicted"/>
<feature type="transmembrane region" description="Helical" evidence="1">
    <location>
        <begin position="79"/>
        <end position="101"/>
    </location>
</feature>
<reference evidence="2" key="1">
    <citation type="submission" date="2021-11" db="EMBL/GenBank/DDBJ databases">
        <title>Description of novel Flavobacterium species.</title>
        <authorList>
            <person name="Saticioglu I.B."/>
            <person name="Ay H."/>
            <person name="Altun S."/>
            <person name="Duman M."/>
        </authorList>
    </citation>
    <scope>NUCLEOTIDE SEQUENCE</scope>
    <source>
        <strain evidence="2">F-30</strain>
    </source>
</reference>
<organism evidence="2 3">
    <name type="scientific">Flavobacterium piscisymbiosum</name>
    <dbReference type="NCBI Taxonomy" id="2893753"/>
    <lineage>
        <taxon>Bacteria</taxon>
        <taxon>Pseudomonadati</taxon>
        <taxon>Bacteroidota</taxon>
        <taxon>Flavobacteriia</taxon>
        <taxon>Flavobacteriales</taxon>
        <taxon>Flavobacteriaceae</taxon>
        <taxon>Flavobacterium</taxon>
    </lineage>
</organism>
<dbReference type="Proteomes" id="UP001430679">
    <property type="component" value="Unassembled WGS sequence"/>
</dbReference>